<evidence type="ECO:0000313" key="1">
    <source>
        <dbReference type="EMBL" id="PJA46251.1"/>
    </source>
</evidence>
<accession>A0A2M7XEE0</accession>
<sequence length="734" mass="84680">MVITPPPDIDIIKILRAALKKAKALPVEPVKTLIGEFDGRSYDDVVAVVLDILKQLRFVHLDKVFAVLAELAIDKKIKDKKKIFEVVEKMTEPVYVKKDKKIYFHAQLAILDIIEKWDNSKLMSNTALIAEVGKHVLHSEFEASTWTSSSVTIGHGAIPVTDTVKKLRKRMIALLIKAYTKQENIQNKFSILEAVETATHTPISANYGEDMEAMVRDNLDEIVKFYILISPSTDLDVVYKIEKQLHWFKRRFEKNAPINLSELDAVIQNNEPYQLYRVLVGFDGDYLPDVGFKESRKMRDKKITEIVQDISETNYEEWLKKILLITKNYPYTGERGEFNYFRKLLNEISKAKPKIGLKLLEERALESFTDIIIAGIWCSTERKTAQNILNDWITQGKFLSAVAVVFEFVSEKDLPLALPIIRKLVKRAKTDGDVNTLNHLVSAIGFKKFQNSTKNLQSLLIDIIQALTDLKNTWLVQNIWYGSESLFASLSKEEWKVVLDSLVSVPNLSYEAEEILSLVAKNDPKEFIQFFERRVQVKNKTKRDNRYDAIPFNFTPRQAGELSDLSEATKKIFVDEIFKWFKGAHWLNYREGAHLLKNLFPQFNPYLESKLITLLKSKAANKARTAIAVLRAYEGEAFLHNACKEFIKQFPNNKKYHNEMFVILSQSGVVSGEYGFVNAYQAKISDVQSWKSDQSKVIKNFVSSYEKYLNDRIVWEKKRADEDIDHRKREYGEK</sequence>
<gene>
    <name evidence="1" type="ORF">CO173_03290</name>
</gene>
<comment type="caution">
    <text evidence="1">The sequence shown here is derived from an EMBL/GenBank/DDBJ whole genome shotgun (WGS) entry which is preliminary data.</text>
</comment>
<dbReference type="EMBL" id="PFWT01000012">
    <property type="protein sequence ID" value="PJA46251.1"/>
    <property type="molecule type" value="Genomic_DNA"/>
</dbReference>
<dbReference type="AlphaFoldDB" id="A0A2M7XEE0"/>
<dbReference type="Proteomes" id="UP000231263">
    <property type="component" value="Unassembled WGS sequence"/>
</dbReference>
<name>A0A2M7XEE0_9BACT</name>
<protein>
    <submittedName>
        <fullName evidence="1">Uncharacterized protein</fullName>
    </submittedName>
</protein>
<evidence type="ECO:0000313" key="2">
    <source>
        <dbReference type="Proteomes" id="UP000231263"/>
    </source>
</evidence>
<organism evidence="1 2">
    <name type="scientific">Candidatus Uhrbacteria bacterium CG_4_9_14_3_um_filter_41_35</name>
    <dbReference type="NCBI Taxonomy" id="1975034"/>
    <lineage>
        <taxon>Bacteria</taxon>
        <taxon>Candidatus Uhriibacteriota</taxon>
    </lineage>
</organism>
<reference evidence="2" key="1">
    <citation type="submission" date="2017-09" db="EMBL/GenBank/DDBJ databases">
        <title>Depth-based differentiation of microbial function through sediment-hosted aquifers and enrichment of novel symbionts in the deep terrestrial subsurface.</title>
        <authorList>
            <person name="Probst A.J."/>
            <person name="Ladd B."/>
            <person name="Jarett J.K."/>
            <person name="Geller-Mcgrath D.E."/>
            <person name="Sieber C.M.K."/>
            <person name="Emerson J.B."/>
            <person name="Anantharaman K."/>
            <person name="Thomas B.C."/>
            <person name="Malmstrom R."/>
            <person name="Stieglmeier M."/>
            <person name="Klingl A."/>
            <person name="Woyke T."/>
            <person name="Ryan C.M."/>
            <person name="Banfield J.F."/>
        </authorList>
    </citation>
    <scope>NUCLEOTIDE SEQUENCE [LARGE SCALE GENOMIC DNA]</scope>
</reference>
<proteinExistence type="predicted"/>